<evidence type="ECO:0000256" key="2">
    <source>
        <dbReference type="ARBA" id="ARBA00023015"/>
    </source>
</evidence>
<feature type="compositionally biased region" description="Acidic residues" evidence="5">
    <location>
        <begin position="180"/>
        <end position="194"/>
    </location>
</feature>
<dbReference type="PROSITE" id="PS00685">
    <property type="entry name" value="NFYB_HAP3"/>
    <property type="match status" value="1"/>
</dbReference>
<evidence type="ECO:0000259" key="6">
    <source>
        <dbReference type="Pfam" id="PF00808"/>
    </source>
</evidence>
<dbReference type="InterPro" id="IPR009072">
    <property type="entry name" value="Histone-fold"/>
</dbReference>
<evidence type="ECO:0000256" key="5">
    <source>
        <dbReference type="SAM" id="MobiDB-lite"/>
    </source>
</evidence>
<dbReference type="SUPFAM" id="SSF47113">
    <property type="entry name" value="Histone-fold"/>
    <property type="match status" value="1"/>
</dbReference>
<protein>
    <submittedName>
        <fullName evidence="7">Related to transcription factor hap3</fullName>
    </submittedName>
</protein>
<feature type="region of interest" description="Disordered" evidence="5">
    <location>
        <begin position="159"/>
        <end position="216"/>
    </location>
</feature>
<proteinExistence type="inferred from homology"/>
<evidence type="ECO:0000256" key="4">
    <source>
        <dbReference type="ARBA" id="ARBA00023163"/>
    </source>
</evidence>
<sequence>MSITSTSAGTSALLDGPTSGHSTPASYTSSSHPHPSTTRPHTHGTSTPTSQASIDLSNLTSYPAFTAMFADPDLPIANISRIMKCSLPDNAKIAKDAKECVQDCVSEFISFITSEASDKCAVEKRKTINGDDILYALRVLGFDNYEEVLRVQLSRYRMDQENNPKARKRSAGGNARPNGEEDEEDEDEEDEEDAGNSNVGSGVNSPSLLNHHSSAL</sequence>
<dbReference type="EMBL" id="LK056670">
    <property type="protein sequence ID" value="CDU24405.1"/>
    <property type="molecule type" value="Genomic_DNA"/>
</dbReference>
<feature type="region of interest" description="Disordered" evidence="5">
    <location>
        <begin position="1"/>
        <end position="52"/>
    </location>
</feature>
<dbReference type="OrthoDB" id="386949at2759"/>
<comment type="similarity">
    <text evidence="1">Belongs to the NFYB/HAP3 subunit family.</text>
</comment>
<dbReference type="Pfam" id="PF00808">
    <property type="entry name" value="CBFD_NFYB_HMF"/>
    <property type="match status" value="1"/>
</dbReference>
<gene>
    <name evidence="7" type="ORF">SPSC_03776</name>
</gene>
<dbReference type="GO" id="GO:0000978">
    <property type="term" value="F:RNA polymerase II cis-regulatory region sequence-specific DNA binding"/>
    <property type="evidence" value="ECO:0007669"/>
    <property type="project" value="TreeGrafter"/>
</dbReference>
<feature type="compositionally biased region" description="Low complexity" evidence="5">
    <location>
        <begin position="195"/>
        <end position="205"/>
    </location>
</feature>
<evidence type="ECO:0000313" key="7">
    <source>
        <dbReference type="EMBL" id="CDU24405.1"/>
    </source>
</evidence>
<dbReference type="InterPro" id="IPR003956">
    <property type="entry name" value="Transcrpt_fac_NFYB/HAP3_CS"/>
</dbReference>
<name>A0A127ZEG2_9BASI</name>
<dbReference type="CDD" id="cd22907">
    <property type="entry name" value="HFD_NFYB"/>
    <property type="match status" value="1"/>
</dbReference>
<dbReference type="InterPro" id="IPR003958">
    <property type="entry name" value="CBFA_NFYB_domain"/>
</dbReference>
<accession>A0A127ZEG2</accession>
<dbReference type="AlphaFoldDB" id="A0A127ZEG2"/>
<dbReference type="GO" id="GO:0016602">
    <property type="term" value="C:CCAAT-binding factor complex"/>
    <property type="evidence" value="ECO:0007669"/>
    <property type="project" value="InterPro"/>
</dbReference>
<organism evidence="7">
    <name type="scientific">Sporisorium scitamineum</name>
    <dbReference type="NCBI Taxonomy" id="49012"/>
    <lineage>
        <taxon>Eukaryota</taxon>
        <taxon>Fungi</taxon>
        <taxon>Dikarya</taxon>
        <taxon>Basidiomycota</taxon>
        <taxon>Ustilaginomycotina</taxon>
        <taxon>Ustilaginomycetes</taxon>
        <taxon>Ustilaginales</taxon>
        <taxon>Ustilaginaceae</taxon>
        <taxon>Sporisorium</taxon>
    </lineage>
</organism>
<evidence type="ECO:0000256" key="3">
    <source>
        <dbReference type="ARBA" id="ARBA00023125"/>
    </source>
</evidence>
<reference evidence="7" key="1">
    <citation type="submission" date="2014-06" db="EMBL/GenBank/DDBJ databases">
        <authorList>
            <person name="Ju J."/>
            <person name="Zhang J."/>
        </authorList>
    </citation>
    <scope>NUCLEOTIDE SEQUENCE</scope>
    <source>
        <strain evidence="7">SscI8</strain>
    </source>
</reference>
<keyword evidence="2" id="KW-0805">Transcription regulation</keyword>
<dbReference type="PANTHER" id="PTHR11064">
    <property type="entry name" value="CCAAT-BINDING TRANSCRIPTION FACTOR-RELATED"/>
    <property type="match status" value="1"/>
</dbReference>
<feature type="compositionally biased region" description="Polar residues" evidence="5">
    <location>
        <begin position="206"/>
        <end position="216"/>
    </location>
</feature>
<keyword evidence="3" id="KW-0238">DNA-binding</keyword>
<evidence type="ECO:0000256" key="1">
    <source>
        <dbReference type="ARBA" id="ARBA00009053"/>
    </source>
</evidence>
<dbReference type="GO" id="GO:0001228">
    <property type="term" value="F:DNA-binding transcription activator activity, RNA polymerase II-specific"/>
    <property type="evidence" value="ECO:0007669"/>
    <property type="project" value="InterPro"/>
</dbReference>
<dbReference type="InterPro" id="IPR027113">
    <property type="entry name" value="Transc_fact_NFYB/HAP3"/>
</dbReference>
<dbReference type="PANTHER" id="PTHR11064:SF9">
    <property type="entry name" value="NUCLEAR TRANSCRIPTION FACTOR Y SUBUNIT BETA"/>
    <property type="match status" value="1"/>
</dbReference>
<feature type="domain" description="Transcription factor CBF/NF-Y/archaeal histone" evidence="6">
    <location>
        <begin position="74"/>
        <end position="137"/>
    </location>
</feature>
<dbReference type="Gene3D" id="1.10.20.10">
    <property type="entry name" value="Histone, subunit A"/>
    <property type="match status" value="1"/>
</dbReference>
<feature type="compositionally biased region" description="Low complexity" evidence="5">
    <location>
        <begin position="21"/>
        <end position="50"/>
    </location>
</feature>
<feature type="compositionally biased region" description="Polar residues" evidence="5">
    <location>
        <begin position="1"/>
        <end position="10"/>
    </location>
</feature>
<keyword evidence="4" id="KW-0804">Transcription</keyword>
<dbReference type="GO" id="GO:0046982">
    <property type="term" value="F:protein heterodimerization activity"/>
    <property type="evidence" value="ECO:0007669"/>
    <property type="project" value="InterPro"/>
</dbReference>
<dbReference type="PRINTS" id="PR00615">
    <property type="entry name" value="CCAATSUBUNTA"/>
</dbReference>